<dbReference type="SUPFAM" id="SSF51206">
    <property type="entry name" value="cAMP-binding domain-like"/>
    <property type="match status" value="1"/>
</dbReference>
<dbReference type="PROSITE" id="PS51063">
    <property type="entry name" value="HTH_CRP_2"/>
    <property type="match status" value="1"/>
</dbReference>
<organism evidence="6 7">
    <name type="scientific">Kutzneria viridogrisea</name>
    <dbReference type="NCBI Taxonomy" id="47990"/>
    <lineage>
        <taxon>Bacteria</taxon>
        <taxon>Bacillati</taxon>
        <taxon>Actinomycetota</taxon>
        <taxon>Actinomycetes</taxon>
        <taxon>Pseudonocardiales</taxon>
        <taxon>Pseudonocardiaceae</taxon>
        <taxon>Kutzneria</taxon>
    </lineage>
</organism>
<evidence type="ECO:0000313" key="6">
    <source>
        <dbReference type="EMBL" id="MBA8928627.1"/>
    </source>
</evidence>
<dbReference type="Gene3D" id="2.60.120.10">
    <property type="entry name" value="Jelly Rolls"/>
    <property type="match status" value="1"/>
</dbReference>
<dbReference type="PANTHER" id="PTHR24567">
    <property type="entry name" value="CRP FAMILY TRANSCRIPTIONAL REGULATORY PROTEIN"/>
    <property type="match status" value="1"/>
</dbReference>
<feature type="domain" description="Cyclic nucleotide-binding" evidence="4">
    <location>
        <begin position="6"/>
        <end position="123"/>
    </location>
</feature>
<dbReference type="SMART" id="SM00100">
    <property type="entry name" value="cNMP"/>
    <property type="match status" value="1"/>
</dbReference>
<accession>A0ABR6BPT8</accession>
<dbReference type="InterPro" id="IPR050397">
    <property type="entry name" value="Env_Response_Regulators"/>
</dbReference>
<sequence length="224" mass="25136">MPVDEQLVDRIRERFRRAGHLRQFRRGDFLCTAGTASDEVLLIESGSVKVVLHGQNGADSILGFYGPGDVLGELGVVWERRRSANVVARTAGTATHVDARTFKNMLTDGSEVLRFVNALLQKRLLLADRRQERLASMEAPVRVARQLLDLARVFGERVERGLQVSGLTQLELAQSVTASAKTVDLALKQLRADGLLRTRRCQYLLPDPELLERRLDDPDWRPGR</sequence>
<protein>
    <submittedName>
        <fullName evidence="6">CRP/FNR family cyclic AMP-dependent transcriptional regulator</fullName>
    </submittedName>
</protein>
<keyword evidence="2" id="KW-0238">DNA-binding</keyword>
<evidence type="ECO:0000256" key="1">
    <source>
        <dbReference type="ARBA" id="ARBA00023015"/>
    </source>
</evidence>
<dbReference type="SUPFAM" id="SSF46785">
    <property type="entry name" value="Winged helix' DNA-binding domain"/>
    <property type="match status" value="1"/>
</dbReference>
<name>A0ABR6BPT8_9PSEU</name>
<dbReference type="InterPro" id="IPR014710">
    <property type="entry name" value="RmlC-like_jellyroll"/>
</dbReference>
<reference evidence="6 7" key="1">
    <citation type="submission" date="2020-08" db="EMBL/GenBank/DDBJ databases">
        <title>Genomic Encyclopedia of Archaeal and Bacterial Type Strains, Phase II (KMG-II): from individual species to whole genera.</title>
        <authorList>
            <person name="Goeker M."/>
        </authorList>
    </citation>
    <scope>NUCLEOTIDE SEQUENCE [LARGE SCALE GENOMIC DNA]</scope>
    <source>
        <strain evidence="6 7">DSM 43850</strain>
    </source>
</reference>
<dbReference type="InterPro" id="IPR018490">
    <property type="entry name" value="cNMP-bd_dom_sf"/>
</dbReference>
<keyword evidence="1" id="KW-0805">Transcription regulation</keyword>
<dbReference type="PROSITE" id="PS00889">
    <property type="entry name" value="CNMP_BINDING_2"/>
    <property type="match status" value="1"/>
</dbReference>
<dbReference type="InterPro" id="IPR036388">
    <property type="entry name" value="WH-like_DNA-bd_sf"/>
</dbReference>
<evidence type="ECO:0000259" key="4">
    <source>
        <dbReference type="PROSITE" id="PS50042"/>
    </source>
</evidence>
<evidence type="ECO:0000313" key="7">
    <source>
        <dbReference type="Proteomes" id="UP000517916"/>
    </source>
</evidence>
<keyword evidence="7" id="KW-1185">Reference proteome</keyword>
<dbReference type="RefSeq" id="WP_025356309.1">
    <property type="nucleotide sequence ID" value="NZ_BAAABQ010000032.1"/>
</dbReference>
<comment type="caution">
    <text evidence="6">The sequence shown here is derived from an EMBL/GenBank/DDBJ whole genome shotgun (WGS) entry which is preliminary data.</text>
</comment>
<dbReference type="PANTHER" id="PTHR24567:SF74">
    <property type="entry name" value="HTH-TYPE TRANSCRIPTIONAL REGULATOR ARCR"/>
    <property type="match status" value="1"/>
</dbReference>
<feature type="domain" description="HTH crp-type" evidence="5">
    <location>
        <begin position="137"/>
        <end position="209"/>
    </location>
</feature>
<dbReference type="Pfam" id="PF13545">
    <property type="entry name" value="HTH_Crp_2"/>
    <property type="match status" value="1"/>
</dbReference>
<proteinExistence type="predicted"/>
<dbReference type="InterPro" id="IPR036390">
    <property type="entry name" value="WH_DNA-bd_sf"/>
</dbReference>
<dbReference type="EMBL" id="JACJID010000004">
    <property type="protein sequence ID" value="MBA8928627.1"/>
    <property type="molecule type" value="Genomic_DNA"/>
</dbReference>
<evidence type="ECO:0000256" key="2">
    <source>
        <dbReference type="ARBA" id="ARBA00023125"/>
    </source>
</evidence>
<dbReference type="InterPro" id="IPR012318">
    <property type="entry name" value="HTH_CRP"/>
</dbReference>
<dbReference type="InterPro" id="IPR018488">
    <property type="entry name" value="cNMP-bd_CS"/>
</dbReference>
<dbReference type="Pfam" id="PF00027">
    <property type="entry name" value="cNMP_binding"/>
    <property type="match status" value="1"/>
</dbReference>
<gene>
    <name evidence="6" type="ORF">BC739_005844</name>
</gene>
<dbReference type="Gene3D" id="1.10.10.10">
    <property type="entry name" value="Winged helix-like DNA-binding domain superfamily/Winged helix DNA-binding domain"/>
    <property type="match status" value="1"/>
</dbReference>
<keyword evidence="3" id="KW-0804">Transcription</keyword>
<evidence type="ECO:0000256" key="3">
    <source>
        <dbReference type="ARBA" id="ARBA00023163"/>
    </source>
</evidence>
<dbReference type="InterPro" id="IPR000595">
    <property type="entry name" value="cNMP-bd_dom"/>
</dbReference>
<dbReference type="Proteomes" id="UP000517916">
    <property type="component" value="Unassembled WGS sequence"/>
</dbReference>
<dbReference type="CDD" id="cd00038">
    <property type="entry name" value="CAP_ED"/>
    <property type="match status" value="1"/>
</dbReference>
<evidence type="ECO:0000259" key="5">
    <source>
        <dbReference type="PROSITE" id="PS51063"/>
    </source>
</evidence>
<dbReference type="PROSITE" id="PS50042">
    <property type="entry name" value="CNMP_BINDING_3"/>
    <property type="match status" value="1"/>
</dbReference>